<evidence type="ECO:0000313" key="1">
    <source>
        <dbReference type="EMBL" id="GLK14326.1"/>
    </source>
</evidence>
<dbReference type="Proteomes" id="UP001143474">
    <property type="component" value="Unassembled WGS sequence"/>
</dbReference>
<comment type="caution">
    <text evidence="1">The sequence shown here is derived from an EMBL/GenBank/DDBJ whole genome shotgun (WGS) entry which is preliminary data.</text>
</comment>
<protein>
    <submittedName>
        <fullName evidence="1">Uncharacterized protein</fullName>
    </submittedName>
</protein>
<evidence type="ECO:0000313" key="2">
    <source>
        <dbReference type="Proteomes" id="UP001143474"/>
    </source>
</evidence>
<reference evidence="1" key="1">
    <citation type="journal article" date="2014" name="Int. J. Syst. Evol. Microbiol.">
        <title>Complete genome sequence of Corynebacterium casei LMG S-19264T (=DSM 44701T), isolated from a smear-ripened cheese.</title>
        <authorList>
            <consortium name="US DOE Joint Genome Institute (JGI-PGF)"/>
            <person name="Walter F."/>
            <person name="Albersmeier A."/>
            <person name="Kalinowski J."/>
            <person name="Ruckert C."/>
        </authorList>
    </citation>
    <scope>NUCLEOTIDE SEQUENCE</scope>
    <source>
        <strain evidence="1">VKM Ac-2007</strain>
    </source>
</reference>
<organism evidence="1 2">
    <name type="scientific">Streptosporangium carneum</name>
    <dbReference type="NCBI Taxonomy" id="47481"/>
    <lineage>
        <taxon>Bacteria</taxon>
        <taxon>Bacillati</taxon>
        <taxon>Actinomycetota</taxon>
        <taxon>Actinomycetes</taxon>
        <taxon>Streptosporangiales</taxon>
        <taxon>Streptosporangiaceae</taxon>
        <taxon>Streptosporangium</taxon>
    </lineage>
</organism>
<name>A0A9W6I912_9ACTN</name>
<dbReference type="EMBL" id="BSEV01000031">
    <property type="protein sequence ID" value="GLK14326.1"/>
    <property type="molecule type" value="Genomic_DNA"/>
</dbReference>
<gene>
    <name evidence="1" type="ORF">GCM10017600_77380</name>
</gene>
<accession>A0A9W6I912</accession>
<proteinExistence type="predicted"/>
<keyword evidence="2" id="KW-1185">Reference proteome</keyword>
<dbReference type="AlphaFoldDB" id="A0A9W6I912"/>
<reference evidence="1" key="2">
    <citation type="submission" date="2023-01" db="EMBL/GenBank/DDBJ databases">
        <authorList>
            <person name="Sun Q."/>
            <person name="Evtushenko L."/>
        </authorList>
    </citation>
    <scope>NUCLEOTIDE SEQUENCE</scope>
    <source>
        <strain evidence="1">VKM Ac-2007</strain>
    </source>
</reference>
<dbReference type="RefSeq" id="WP_271222567.1">
    <property type="nucleotide sequence ID" value="NZ_BAAAVD010000033.1"/>
</dbReference>
<sequence length="143" mass="14879">MSGDLAALAGEVSPYVTAAVGAYGAAVLTRAQQDAADATVGWGRRILQRIFGVDPAEDEVPPAVAELAEDPDDADLQAALRVRIRRMLAADPRLAADVAEMVEAARAQVTASGQTQINAVAHDHARQAVQGQGVQYNTFGPSS</sequence>